<evidence type="ECO:0000256" key="1">
    <source>
        <dbReference type="SAM" id="SignalP"/>
    </source>
</evidence>
<keyword evidence="3" id="KW-1185">Reference proteome</keyword>
<keyword evidence="1" id="KW-0732">Signal</keyword>
<accession>A0AAJ0BQI5</accession>
<dbReference type="EMBL" id="MU839035">
    <property type="protein sequence ID" value="KAK1762623.1"/>
    <property type="molecule type" value="Genomic_DNA"/>
</dbReference>
<dbReference type="AlphaFoldDB" id="A0AAJ0BQI5"/>
<gene>
    <name evidence="2" type="ORF">QBC33DRAFT_551596</name>
</gene>
<dbReference type="RefSeq" id="XP_060278836.1">
    <property type="nucleotide sequence ID" value="XM_060429195.1"/>
</dbReference>
<feature type="chain" id="PRO_5042566332" evidence="1">
    <location>
        <begin position="18"/>
        <end position="122"/>
    </location>
</feature>
<dbReference type="GeneID" id="85312382"/>
<reference evidence="2" key="1">
    <citation type="submission" date="2023-06" db="EMBL/GenBank/DDBJ databases">
        <title>Genome-scale phylogeny and comparative genomics of the fungal order Sordariales.</title>
        <authorList>
            <consortium name="Lawrence Berkeley National Laboratory"/>
            <person name="Hensen N."/>
            <person name="Bonometti L."/>
            <person name="Westerberg I."/>
            <person name="Brannstrom I.O."/>
            <person name="Guillou S."/>
            <person name="Cros-Aarteil S."/>
            <person name="Calhoun S."/>
            <person name="Haridas S."/>
            <person name="Kuo A."/>
            <person name="Mondo S."/>
            <person name="Pangilinan J."/>
            <person name="Riley R."/>
            <person name="Labutti K."/>
            <person name="Andreopoulos B."/>
            <person name="Lipzen A."/>
            <person name="Chen C."/>
            <person name="Yanf M."/>
            <person name="Daum C."/>
            <person name="Ng V."/>
            <person name="Clum A."/>
            <person name="Steindorff A."/>
            <person name="Ohm R."/>
            <person name="Martin F."/>
            <person name="Silar P."/>
            <person name="Natvig D."/>
            <person name="Lalanne C."/>
            <person name="Gautier V."/>
            <person name="Ament-Velasquez S.L."/>
            <person name="Kruys A."/>
            <person name="Hutchinson M.I."/>
            <person name="Powell A.J."/>
            <person name="Barry K."/>
            <person name="Miller A.N."/>
            <person name="Grigoriev I.V."/>
            <person name="Debuchy R."/>
            <person name="Gladieux P."/>
            <person name="Thoren M.H."/>
            <person name="Johannesson H."/>
        </authorList>
    </citation>
    <scope>NUCLEOTIDE SEQUENCE</scope>
    <source>
        <strain evidence="2">8032-3</strain>
    </source>
</reference>
<dbReference type="Proteomes" id="UP001244011">
    <property type="component" value="Unassembled WGS sequence"/>
</dbReference>
<comment type="caution">
    <text evidence="2">The sequence shown here is derived from an EMBL/GenBank/DDBJ whole genome shotgun (WGS) entry which is preliminary data.</text>
</comment>
<evidence type="ECO:0000313" key="2">
    <source>
        <dbReference type="EMBL" id="KAK1762623.1"/>
    </source>
</evidence>
<protein>
    <submittedName>
        <fullName evidence="2">Uncharacterized protein</fullName>
    </submittedName>
</protein>
<feature type="signal peptide" evidence="1">
    <location>
        <begin position="1"/>
        <end position="17"/>
    </location>
</feature>
<sequence length="122" mass="13841">MACAWLLAPYFILRAAPAPQTHILHWMLDPLSTSSGKPRCIPQKSPYLPPHLKFHIRGGKIIHHAKNVGGGREQVFRLPFYESQGCHVLNGARGQVFMRKYTIIPVPHVFGMYKFDGHQQLS</sequence>
<proteinExistence type="predicted"/>
<name>A0AAJ0BQI5_9PEZI</name>
<evidence type="ECO:0000313" key="3">
    <source>
        <dbReference type="Proteomes" id="UP001244011"/>
    </source>
</evidence>
<organism evidence="2 3">
    <name type="scientific">Phialemonium atrogriseum</name>
    <dbReference type="NCBI Taxonomy" id="1093897"/>
    <lineage>
        <taxon>Eukaryota</taxon>
        <taxon>Fungi</taxon>
        <taxon>Dikarya</taxon>
        <taxon>Ascomycota</taxon>
        <taxon>Pezizomycotina</taxon>
        <taxon>Sordariomycetes</taxon>
        <taxon>Sordariomycetidae</taxon>
        <taxon>Cephalothecales</taxon>
        <taxon>Cephalothecaceae</taxon>
        <taxon>Phialemonium</taxon>
    </lineage>
</organism>